<feature type="compositionally biased region" description="Pro residues" evidence="6">
    <location>
        <begin position="65"/>
        <end position="76"/>
    </location>
</feature>
<sequence length="93" mass="10433">MAWEKVVMEFNARNSNVTREIPALKNAFTNYKTKARKSRCNSNNPDLYLIPKDNVLQDIHSVALPPEPIPPPPKSTPEPVQVPYNSSGPSDPY</sequence>
<keyword evidence="9" id="KW-1185">Reference proteome</keyword>
<comment type="subunit">
    <text evidence="1">Self-associates forming complexes of several hundred monomers.</text>
</comment>
<name>A0ABD2NIW4_9CUCU</name>
<feature type="region of interest" description="Disordered" evidence="6">
    <location>
        <begin position="62"/>
        <end position="93"/>
    </location>
</feature>
<gene>
    <name evidence="8" type="ORF">HHI36_013676</name>
</gene>
<dbReference type="Proteomes" id="UP001516400">
    <property type="component" value="Unassembled WGS sequence"/>
</dbReference>
<keyword evidence="4" id="KW-0804">Transcription</keyword>
<reference evidence="8 9" key="1">
    <citation type="journal article" date="2021" name="BMC Biol.">
        <title>Horizontally acquired antibacterial genes associated with adaptive radiation of ladybird beetles.</title>
        <authorList>
            <person name="Li H.S."/>
            <person name="Tang X.F."/>
            <person name="Huang Y.H."/>
            <person name="Xu Z.Y."/>
            <person name="Chen M.L."/>
            <person name="Du X.Y."/>
            <person name="Qiu B.Y."/>
            <person name="Chen P.T."/>
            <person name="Zhang W."/>
            <person name="Slipinski A."/>
            <person name="Escalona H.E."/>
            <person name="Waterhouse R.M."/>
            <person name="Zwick A."/>
            <person name="Pang H."/>
        </authorList>
    </citation>
    <scope>NUCLEOTIDE SEQUENCE [LARGE SCALE GENOMIC DNA]</scope>
    <source>
        <strain evidence="8">SYSU2018</strain>
    </source>
</reference>
<dbReference type="AlphaFoldDB" id="A0ABD2NIW4"/>
<evidence type="ECO:0000313" key="9">
    <source>
        <dbReference type="Proteomes" id="UP001516400"/>
    </source>
</evidence>
<organism evidence="8 9">
    <name type="scientific">Cryptolaemus montrouzieri</name>
    <dbReference type="NCBI Taxonomy" id="559131"/>
    <lineage>
        <taxon>Eukaryota</taxon>
        <taxon>Metazoa</taxon>
        <taxon>Ecdysozoa</taxon>
        <taxon>Arthropoda</taxon>
        <taxon>Hexapoda</taxon>
        <taxon>Insecta</taxon>
        <taxon>Pterygota</taxon>
        <taxon>Neoptera</taxon>
        <taxon>Endopterygota</taxon>
        <taxon>Coleoptera</taxon>
        <taxon>Polyphaga</taxon>
        <taxon>Cucujiformia</taxon>
        <taxon>Coccinelloidea</taxon>
        <taxon>Coccinellidae</taxon>
        <taxon>Scymninae</taxon>
        <taxon>Scymnini</taxon>
        <taxon>Cryptolaemus</taxon>
    </lineage>
</organism>
<evidence type="ECO:0000256" key="2">
    <source>
        <dbReference type="ARBA" id="ARBA00016807"/>
    </source>
</evidence>
<evidence type="ECO:0000256" key="4">
    <source>
        <dbReference type="ARBA" id="ARBA00023163"/>
    </source>
</evidence>
<evidence type="ECO:0000256" key="6">
    <source>
        <dbReference type="SAM" id="MobiDB-lite"/>
    </source>
</evidence>
<protein>
    <recommendedName>
        <fullName evidence="2">Regulatory protein zeste</fullName>
    </recommendedName>
</protein>
<dbReference type="Pfam" id="PF13873">
    <property type="entry name" value="Myb_DNA-bind_5"/>
    <property type="match status" value="1"/>
</dbReference>
<dbReference type="InterPro" id="IPR028002">
    <property type="entry name" value="Myb_DNA-bind_5"/>
</dbReference>
<accession>A0ABD2NIW4</accession>
<evidence type="ECO:0000256" key="3">
    <source>
        <dbReference type="ARBA" id="ARBA00023015"/>
    </source>
</evidence>
<evidence type="ECO:0000256" key="5">
    <source>
        <dbReference type="ARBA" id="ARBA00025466"/>
    </source>
</evidence>
<proteinExistence type="predicted"/>
<feature type="compositionally biased region" description="Polar residues" evidence="6">
    <location>
        <begin position="84"/>
        <end position="93"/>
    </location>
</feature>
<comment type="caution">
    <text evidence="8">The sequence shown here is derived from an EMBL/GenBank/DDBJ whole genome shotgun (WGS) entry which is preliminary data.</text>
</comment>
<dbReference type="EMBL" id="JABFTP020000103">
    <property type="protein sequence ID" value="KAL3278345.1"/>
    <property type="molecule type" value="Genomic_DNA"/>
</dbReference>
<evidence type="ECO:0000313" key="8">
    <source>
        <dbReference type="EMBL" id="KAL3278345.1"/>
    </source>
</evidence>
<evidence type="ECO:0000259" key="7">
    <source>
        <dbReference type="Pfam" id="PF13873"/>
    </source>
</evidence>
<keyword evidence="3" id="KW-0805">Transcription regulation</keyword>
<comment type="function">
    <text evidence="5">Involved in transvection phenomena (= synapsis-dependent gene expression), where the synaptic pairing of chromosomes carrying genes with which zeste interacts influences the expression of these genes. Zeste binds to DNA and stimulates transcription from a nearby promoter.</text>
</comment>
<feature type="domain" description="Myb/SANT-like DNA-binding" evidence="7">
    <location>
        <begin position="2"/>
        <end position="40"/>
    </location>
</feature>
<evidence type="ECO:0000256" key="1">
    <source>
        <dbReference type="ARBA" id="ARBA00011764"/>
    </source>
</evidence>